<dbReference type="GO" id="GO:0015344">
    <property type="term" value="F:siderophore uptake transmembrane transporter activity"/>
    <property type="evidence" value="ECO:0007669"/>
    <property type="project" value="TreeGrafter"/>
</dbReference>
<dbReference type="GO" id="GO:0044718">
    <property type="term" value="P:siderophore transmembrane transport"/>
    <property type="evidence" value="ECO:0007669"/>
    <property type="project" value="TreeGrafter"/>
</dbReference>
<reference evidence="14 15" key="1">
    <citation type="submission" date="2019-07" db="EMBL/GenBank/DDBJ databases">
        <title>Genome sequencing for Formosa sp. PS13.</title>
        <authorList>
            <person name="Park S.-J."/>
        </authorList>
    </citation>
    <scope>NUCLEOTIDE SEQUENCE [LARGE SCALE GENOMIC DNA]</scope>
    <source>
        <strain evidence="14 15">PS13</strain>
    </source>
</reference>
<feature type="domain" description="TonB-dependent receptor-like beta-barrel" evidence="12">
    <location>
        <begin position="339"/>
        <end position="750"/>
    </location>
</feature>
<gene>
    <name evidence="14" type="ORF">FNB79_09645</name>
</gene>
<dbReference type="AlphaFoldDB" id="A0A516GWE7"/>
<keyword evidence="8 14" id="KW-0675">Receptor</keyword>
<dbReference type="Pfam" id="PF07715">
    <property type="entry name" value="Plug"/>
    <property type="match status" value="1"/>
</dbReference>
<dbReference type="KEGG" id="fop:FNB79_09645"/>
<dbReference type="EMBL" id="CP041637">
    <property type="protein sequence ID" value="QDO95700.1"/>
    <property type="molecule type" value="Genomic_DNA"/>
</dbReference>
<keyword evidence="5" id="KW-0732">Signal</keyword>
<evidence type="ECO:0000256" key="10">
    <source>
        <dbReference type="PROSITE-ProRule" id="PRU01360"/>
    </source>
</evidence>
<keyword evidence="15" id="KW-1185">Reference proteome</keyword>
<evidence type="ECO:0000313" key="15">
    <source>
        <dbReference type="Proteomes" id="UP000319209"/>
    </source>
</evidence>
<keyword evidence="2 10" id="KW-0813">Transport</keyword>
<evidence type="ECO:0000256" key="8">
    <source>
        <dbReference type="ARBA" id="ARBA00023170"/>
    </source>
</evidence>
<evidence type="ECO:0000256" key="6">
    <source>
        <dbReference type="ARBA" id="ARBA00023077"/>
    </source>
</evidence>
<dbReference type="Gene3D" id="2.60.40.1120">
    <property type="entry name" value="Carboxypeptidase-like, regulatory domain"/>
    <property type="match status" value="1"/>
</dbReference>
<comment type="similarity">
    <text evidence="10 11">Belongs to the TonB-dependent receptor family.</text>
</comment>
<keyword evidence="4 10" id="KW-0812">Transmembrane</keyword>
<evidence type="ECO:0000256" key="5">
    <source>
        <dbReference type="ARBA" id="ARBA00022729"/>
    </source>
</evidence>
<dbReference type="OrthoDB" id="9812892at2"/>
<dbReference type="GO" id="GO:0009279">
    <property type="term" value="C:cell outer membrane"/>
    <property type="evidence" value="ECO:0007669"/>
    <property type="project" value="UniProtKB-SubCell"/>
</dbReference>
<sequence length="776" mass="87585">MWGSHAQTNVVIKGKVTSETGEFLEGATVGLKNENIGAITNASGEFVLQNVSLGRHTIRVSFLGYTIQEKSIDVSPTMNSINFVLLDNPEEIATVQLTGKSKIRSVNEQSYSVTSVSTKELQNSSTDAKEILDRVPGIRILQDGGLGSNLSFSLNGFQGNQVKFFLDGVPMDNYGASFNLSSIPVNSIKRIDVYKGVVPVWLGTDALGGAVNIITHQEHNFLDASYSYGSFNTNRISVNGAHTNEKTGFTFRGNLNYNYSDNDYEVLADITDANGNVLETTNVKRFHDRYRSITGKFSTGVLNKKYADQLLLEVIASGDDNQVQTGATMATVYGAVMQESKSFINSLKYKKKDLFADGLDVSLNTSYNIYNSRSIDTLTGVVYNWNGEQIPSNSQTNGEKGTPISNLKFDDKEFTNQFNIGYILNKDHSFSFNQAYQYFNREEFDSENPEKQAYFFPKSLYKNVLGLAYKYDYNSKWNTTIFGKAYFLKVNSSQQESENSEVYIKNSIHKNNYGYGLATSYFILPNLQLKASFEHTYRMPLPNEIFGDGLLVSPNDNLGSEQSDNFNFNVVYNFTVGANHYLDLKSTFVYRNAKDLIYESVSISSPETNFENLAEARTLGVEGNLNYNWKERFNLGINVTYQNITDQADQIYNDYSGYQPNFNKGARLPNTPYLFGNAIAGLTFKDVIYENTALNFNYYFNYVQEYYLGWAKYGNAANKETIPKQSSHSIELAYSLQNNKYNISIECRNLTDELLYDKYRLQKPGRAFYLKLRYSL</sequence>
<dbReference type="Pfam" id="PF13715">
    <property type="entry name" value="CarbopepD_reg_2"/>
    <property type="match status" value="1"/>
</dbReference>
<evidence type="ECO:0000256" key="4">
    <source>
        <dbReference type="ARBA" id="ARBA00022692"/>
    </source>
</evidence>
<dbReference type="InterPro" id="IPR037066">
    <property type="entry name" value="Plug_dom_sf"/>
</dbReference>
<feature type="domain" description="TonB-dependent receptor plug" evidence="13">
    <location>
        <begin position="107"/>
        <end position="210"/>
    </location>
</feature>
<evidence type="ECO:0000256" key="3">
    <source>
        <dbReference type="ARBA" id="ARBA00022452"/>
    </source>
</evidence>
<comment type="subcellular location">
    <subcellularLocation>
        <location evidence="1 10">Cell outer membrane</location>
        <topology evidence="1 10">Multi-pass membrane protein</topology>
    </subcellularLocation>
</comment>
<evidence type="ECO:0000256" key="1">
    <source>
        <dbReference type="ARBA" id="ARBA00004571"/>
    </source>
</evidence>
<dbReference type="PANTHER" id="PTHR30069">
    <property type="entry name" value="TONB-DEPENDENT OUTER MEMBRANE RECEPTOR"/>
    <property type="match status" value="1"/>
</dbReference>
<dbReference type="SUPFAM" id="SSF56935">
    <property type="entry name" value="Porins"/>
    <property type="match status" value="1"/>
</dbReference>
<evidence type="ECO:0000259" key="12">
    <source>
        <dbReference type="Pfam" id="PF00593"/>
    </source>
</evidence>
<evidence type="ECO:0000256" key="7">
    <source>
        <dbReference type="ARBA" id="ARBA00023136"/>
    </source>
</evidence>
<proteinExistence type="inferred from homology"/>
<dbReference type="InterPro" id="IPR000531">
    <property type="entry name" value="Beta-barrel_TonB"/>
</dbReference>
<dbReference type="InterPro" id="IPR036942">
    <property type="entry name" value="Beta-barrel_TonB_sf"/>
</dbReference>
<dbReference type="Gene3D" id="2.170.130.10">
    <property type="entry name" value="TonB-dependent receptor, plug domain"/>
    <property type="match status" value="1"/>
</dbReference>
<dbReference type="InterPro" id="IPR039426">
    <property type="entry name" value="TonB-dep_rcpt-like"/>
</dbReference>
<dbReference type="Proteomes" id="UP000319209">
    <property type="component" value="Chromosome"/>
</dbReference>
<evidence type="ECO:0000256" key="2">
    <source>
        <dbReference type="ARBA" id="ARBA00022448"/>
    </source>
</evidence>
<protein>
    <submittedName>
        <fullName evidence="14">TonB-dependent receptor</fullName>
    </submittedName>
</protein>
<accession>A0A516GWE7</accession>
<keyword evidence="7 10" id="KW-0472">Membrane</keyword>
<evidence type="ECO:0000259" key="13">
    <source>
        <dbReference type="Pfam" id="PF07715"/>
    </source>
</evidence>
<dbReference type="PROSITE" id="PS52016">
    <property type="entry name" value="TONB_DEPENDENT_REC_3"/>
    <property type="match status" value="1"/>
</dbReference>
<evidence type="ECO:0000256" key="9">
    <source>
        <dbReference type="ARBA" id="ARBA00023237"/>
    </source>
</evidence>
<dbReference type="Pfam" id="PF00593">
    <property type="entry name" value="TonB_dep_Rec_b-barrel"/>
    <property type="match status" value="1"/>
</dbReference>
<evidence type="ECO:0000313" key="14">
    <source>
        <dbReference type="EMBL" id="QDO95700.1"/>
    </source>
</evidence>
<dbReference type="SUPFAM" id="SSF49464">
    <property type="entry name" value="Carboxypeptidase regulatory domain-like"/>
    <property type="match status" value="1"/>
</dbReference>
<organism evidence="14 15">
    <name type="scientific">Formosa sediminum</name>
    <dbReference type="NCBI Taxonomy" id="2594004"/>
    <lineage>
        <taxon>Bacteria</taxon>
        <taxon>Pseudomonadati</taxon>
        <taxon>Bacteroidota</taxon>
        <taxon>Flavobacteriia</taxon>
        <taxon>Flavobacteriales</taxon>
        <taxon>Flavobacteriaceae</taxon>
        <taxon>Formosa</taxon>
    </lineage>
</organism>
<dbReference type="InterPro" id="IPR008969">
    <property type="entry name" value="CarboxyPept-like_regulatory"/>
</dbReference>
<keyword evidence="3 10" id="KW-1134">Transmembrane beta strand</keyword>
<evidence type="ECO:0000256" key="11">
    <source>
        <dbReference type="RuleBase" id="RU003357"/>
    </source>
</evidence>
<keyword evidence="9 10" id="KW-0998">Cell outer membrane</keyword>
<dbReference type="Gene3D" id="2.40.170.20">
    <property type="entry name" value="TonB-dependent receptor, beta-barrel domain"/>
    <property type="match status" value="1"/>
</dbReference>
<keyword evidence="6 11" id="KW-0798">TonB box</keyword>
<dbReference type="InterPro" id="IPR012910">
    <property type="entry name" value="Plug_dom"/>
</dbReference>
<name>A0A516GWE7_9FLAO</name>
<dbReference type="PANTHER" id="PTHR30069:SF29">
    <property type="entry name" value="HEMOGLOBIN AND HEMOGLOBIN-HAPTOGLOBIN-BINDING PROTEIN 1-RELATED"/>
    <property type="match status" value="1"/>
</dbReference>